<evidence type="ECO:0000313" key="2">
    <source>
        <dbReference type="WBParaSite" id="Smp_349500.1"/>
    </source>
</evidence>
<reference evidence="1" key="1">
    <citation type="journal article" date="2012" name="PLoS Negl. Trop. Dis.">
        <title>A systematically improved high quality genome and transcriptome of the human blood fluke Schistosoma mansoni.</title>
        <authorList>
            <person name="Protasio A.V."/>
            <person name="Tsai I.J."/>
            <person name="Babbage A."/>
            <person name="Nichol S."/>
            <person name="Hunt M."/>
            <person name="Aslett M.A."/>
            <person name="De Silva N."/>
            <person name="Velarde G.S."/>
            <person name="Anderson T.J."/>
            <person name="Clark R.C."/>
            <person name="Davidson C."/>
            <person name="Dillon G.P."/>
            <person name="Holroyd N.E."/>
            <person name="LoVerde P.T."/>
            <person name="Lloyd C."/>
            <person name="McQuillan J."/>
            <person name="Oliveira G."/>
            <person name="Otto T.D."/>
            <person name="Parker-Manuel S.J."/>
            <person name="Quail M.A."/>
            <person name="Wilson R.A."/>
            <person name="Zerlotini A."/>
            <person name="Dunne D.W."/>
            <person name="Berriman M."/>
        </authorList>
    </citation>
    <scope>NUCLEOTIDE SEQUENCE [LARGE SCALE GENOMIC DNA]</scope>
    <source>
        <strain evidence="1">Puerto Rican</strain>
    </source>
</reference>
<dbReference type="WBParaSite" id="Smp_349500.1">
    <property type="protein sequence ID" value="Smp_349500.1"/>
    <property type="gene ID" value="Smp_349500"/>
</dbReference>
<protein>
    <submittedName>
        <fullName evidence="2">Uncharacterized protein</fullName>
    </submittedName>
</protein>
<dbReference type="Proteomes" id="UP000008854">
    <property type="component" value="Unassembled WGS sequence"/>
</dbReference>
<proteinExistence type="predicted"/>
<organism evidence="1 2">
    <name type="scientific">Schistosoma mansoni</name>
    <name type="common">Blood fluke</name>
    <dbReference type="NCBI Taxonomy" id="6183"/>
    <lineage>
        <taxon>Eukaryota</taxon>
        <taxon>Metazoa</taxon>
        <taxon>Spiralia</taxon>
        <taxon>Lophotrochozoa</taxon>
        <taxon>Platyhelminthes</taxon>
        <taxon>Trematoda</taxon>
        <taxon>Digenea</taxon>
        <taxon>Strigeidida</taxon>
        <taxon>Schistosomatoidea</taxon>
        <taxon>Schistosomatidae</taxon>
        <taxon>Schistosoma</taxon>
    </lineage>
</organism>
<reference evidence="2" key="2">
    <citation type="submission" date="2023-11" db="UniProtKB">
        <authorList>
            <consortium name="WormBaseParasite"/>
        </authorList>
    </citation>
    <scope>IDENTIFICATION</scope>
    <source>
        <strain evidence="2">Puerto Rican</strain>
    </source>
</reference>
<dbReference type="AlphaFoldDB" id="A0AA82N7T0"/>
<evidence type="ECO:0000313" key="1">
    <source>
        <dbReference type="Proteomes" id="UP000008854"/>
    </source>
</evidence>
<sequence length="16" mass="2069">MRTFLLLRENLLFVFR</sequence>
<name>A0AA82N7T0_SCHMA</name>
<keyword evidence="1" id="KW-1185">Reference proteome</keyword>
<accession>A0AA82N7T0</accession>